<evidence type="ECO:0000313" key="2">
    <source>
        <dbReference type="EMBL" id="CAE0812399.1"/>
    </source>
</evidence>
<evidence type="ECO:0000256" key="1">
    <source>
        <dbReference type="SAM" id="MobiDB-lite"/>
    </source>
</evidence>
<feature type="region of interest" description="Disordered" evidence="1">
    <location>
        <begin position="1"/>
        <end position="50"/>
    </location>
</feature>
<protein>
    <submittedName>
        <fullName evidence="2">Uncharacterized protein</fullName>
    </submittedName>
</protein>
<sequence>MRDVAAARTRTAPHGRPDAAPLPVPVQGPQKQAEGTVLEHEASAPTKSADISHEGGIALVFTVDGISPLHFTCSIPQPLTRIEKAEMWRRRSSSLSNALTLVRPGALAADATCGAPRRRTPVHIHRTQNVGRRPRERRTWAWAPRPRGRWTG</sequence>
<name>A0A7S4D0P5_9EUGL</name>
<dbReference type="EMBL" id="HBJA01066913">
    <property type="protein sequence ID" value="CAE0812399.1"/>
    <property type="molecule type" value="Transcribed_RNA"/>
</dbReference>
<accession>A0A7S4D0P5</accession>
<dbReference type="AlphaFoldDB" id="A0A7S4D0P5"/>
<proteinExistence type="predicted"/>
<organism evidence="2">
    <name type="scientific">Eutreptiella gymnastica</name>
    <dbReference type="NCBI Taxonomy" id="73025"/>
    <lineage>
        <taxon>Eukaryota</taxon>
        <taxon>Discoba</taxon>
        <taxon>Euglenozoa</taxon>
        <taxon>Euglenida</taxon>
        <taxon>Spirocuta</taxon>
        <taxon>Euglenophyceae</taxon>
        <taxon>Eutreptiales</taxon>
        <taxon>Eutreptiaceae</taxon>
        <taxon>Eutreptiella</taxon>
    </lineage>
</organism>
<reference evidence="2" key="1">
    <citation type="submission" date="2021-01" db="EMBL/GenBank/DDBJ databases">
        <authorList>
            <person name="Corre E."/>
            <person name="Pelletier E."/>
            <person name="Niang G."/>
            <person name="Scheremetjew M."/>
            <person name="Finn R."/>
            <person name="Kale V."/>
            <person name="Holt S."/>
            <person name="Cochrane G."/>
            <person name="Meng A."/>
            <person name="Brown T."/>
            <person name="Cohen L."/>
        </authorList>
    </citation>
    <scope>NUCLEOTIDE SEQUENCE</scope>
    <source>
        <strain evidence="2">CCMP1594</strain>
    </source>
</reference>
<gene>
    <name evidence="2" type="ORF">EGYM00163_LOCUS23549</name>
</gene>